<evidence type="ECO:0000256" key="6">
    <source>
        <dbReference type="ARBA" id="ARBA00023157"/>
    </source>
</evidence>
<dbReference type="InterPro" id="IPR053896">
    <property type="entry name" value="BTN3A2-like_Ig-C"/>
</dbReference>
<evidence type="ECO:0000313" key="15">
    <source>
        <dbReference type="Proteomes" id="UP000265040"/>
    </source>
</evidence>
<dbReference type="AlphaFoldDB" id="A0A7N6FA85"/>
<dbReference type="Proteomes" id="UP000265040">
    <property type="component" value="Chromosome 18"/>
</dbReference>
<reference evidence="14" key="1">
    <citation type="submission" date="2021-04" db="EMBL/GenBank/DDBJ databases">
        <authorList>
            <consortium name="Wellcome Sanger Institute Data Sharing"/>
        </authorList>
    </citation>
    <scope>NUCLEOTIDE SEQUENCE [LARGE SCALE GENOMIC DNA]</scope>
</reference>
<dbReference type="Pfam" id="PF22705">
    <property type="entry name" value="C2-set_3"/>
    <property type="match status" value="1"/>
</dbReference>
<keyword evidence="8" id="KW-0393">Immunoglobulin domain</keyword>
<evidence type="ECO:0000256" key="5">
    <source>
        <dbReference type="ARBA" id="ARBA00023136"/>
    </source>
</evidence>
<sequence length="537" mass="62414">MQQMNKLSIGPQLRTTSVLFVHLLLVHLNRGQSKLIGPSQPIVATVSEDIILPCQLEPAVDVAAMTLEWTRSDLNPRFVSVWRSYEDLVNLKHPSYKGRTSLFSDELKHGNISLKLTKVKPADEGRYRCYVPDNNEESLVELVVAPDAAASPVISLATIDINKGQMVLQCQSKGWYPEPELLWLDTEGKILSAGPTETVRGPDDLYTVSSRVTVEKRHSNNITCRVQQRNINQTRETQICILDDFLKVQSTSHLTAGFAVCLFVCIILLILLVFFVWKWKLNKTVTEIKNPCKAQKPEGQQEREQLMTNETVKIEVLDNGQDNIKTKHVKWPLVLRQKFDEEKQRREEDGNKVQTLDEELKTTKEQVNQLMTEVQKLKEEKQRSEDQRQQLEKELESKKQEVKKQLQYIEENMKEGQSKEKTLMEQLEELNIKLYLKLQAEENKMKEAETKKKQLENKITEVETQLQDEEQNMTEADNKTFLEYTIPEMKKLQRTEENKRKEAEEKVQNMKKQLKKLNTELNQLFQAQEDNKKKLRP</sequence>
<feature type="domain" description="Ig-like" evidence="13">
    <location>
        <begin position="11"/>
        <end position="145"/>
    </location>
</feature>
<feature type="region of interest" description="Disordered" evidence="10">
    <location>
        <begin position="376"/>
        <end position="397"/>
    </location>
</feature>
<dbReference type="InterPro" id="IPR013783">
    <property type="entry name" value="Ig-like_fold"/>
</dbReference>
<dbReference type="GO" id="GO:0050863">
    <property type="term" value="P:regulation of T cell activation"/>
    <property type="evidence" value="ECO:0007669"/>
    <property type="project" value="UniProtKB-ARBA"/>
</dbReference>
<evidence type="ECO:0000256" key="8">
    <source>
        <dbReference type="ARBA" id="ARBA00023319"/>
    </source>
</evidence>
<dbReference type="PANTHER" id="PTHR24100">
    <property type="entry name" value="BUTYROPHILIN"/>
    <property type="match status" value="1"/>
</dbReference>
<reference evidence="14" key="2">
    <citation type="submission" date="2025-08" db="UniProtKB">
        <authorList>
            <consortium name="Ensembl"/>
        </authorList>
    </citation>
    <scope>IDENTIFICATION</scope>
</reference>
<dbReference type="InterPro" id="IPR036179">
    <property type="entry name" value="Ig-like_dom_sf"/>
</dbReference>
<proteinExistence type="inferred from homology"/>
<feature type="domain" description="Ig-like" evidence="13">
    <location>
        <begin position="146"/>
        <end position="240"/>
    </location>
</feature>
<feature type="region of interest" description="Disordered" evidence="10">
    <location>
        <begin position="491"/>
        <end position="510"/>
    </location>
</feature>
<feature type="compositionally biased region" description="Basic and acidic residues" evidence="10">
    <location>
        <begin position="491"/>
        <end position="508"/>
    </location>
</feature>
<comment type="similarity">
    <text evidence="9">Belongs to the SKINT family.</text>
</comment>
<dbReference type="InterPro" id="IPR003599">
    <property type="entry name" value="Ig_sub"/>
</dbReference>
<feature type="signal peptide" evidence="12">
    <location>
        <begin position="1"/>
        <end position="31"/>
    </location>
</feature>
<keyword evidence="3 12" id="KW-0732">Signal</keyword>
<comment type="subcellular location">
    <subcellularLocation>
        <location evidence="1">Membrane</location>
    </subcellularLocation>
</comment>
<organism evidence="14 15">
    <name type="scientific">Anabas testudineus</name>
    <name type="common">Climbing perch</name>
    <name type="synonym">Anthias testudineus</name>
    <dbReference type="NCBI Taxonomy" id="64144"/>
    <lineage>
        <taxon>Eukaryota</taxon>
        <taxon>Metazoa</taxon>
        <taxon>Chordata</taxon>
        <taxon>Craniata</taxon>
        <taxon>Vertebrata</taxon>
        <taxon>Euteleostomi</taxon>
        <taxon>Actinopterygii</taxon>
        <taxon>Neopterygii</taxon>
        <taxon>Teleostei</taxon>
        <taxon>Neoteleostei</taxon>
        <taxon>Acanthomorphata</taxon>
        <taxon>Anabantaria</taxon>
        <taxon>Anabantiformes</taxon>
        <taxon>Anabantoidei</taxon>
        <taxon>Anabantidae</taxon>
        <taxon>Anabas</taxon>
    </lineage>
</organism>
<name>A0A7N6FA85_ANATE</name>
<dbReference type="FunFam" id="2.60.40.10:FF:000088">
    <property type="entry name" value="Butyrophilin subfamily 1 member A1"/>
    <property type="match status" value="1"/>
</dbReference>
<evidence type="ECO:0000256" key="1">
    <source>
        <dbReference type="ARBA" id="ARBA00004370"/>
    </source>
</evidence>
<dbReference type="PROSITE" id="PS50835">
    <property type="entry name" value="IG_LIKE"/>
    <property type="match status" value="2"/>
</dbReference>
<keyword evidence="15" id="KW-1185">Reference proteome</keyword>
<protein>
    <recommendedName>
        <fullName evidence="13">Ig-like domain-containing protein</fullName>
    </recommendedName>
</protein>
<dbReference type="FunFam" id="2.60.40.10:FF:000142">
    <property type="entry name" value="V-set domain-containing T-cell activation inhibitor 1"/>
    <property type="match status" value="1"/>
</dbReference>
<evidence type="ECO:0000256" key="7">
    <source>
        <dbReference type="ARBA" id="ARBA00023180"/>
    </source>
</evidence>
<feature type="transmembrane region" description="Helical" evidence="11">
    <location>
        <begin position="256"/>
        <end position="277"/>
    </location>
</feature>
<keyword evidence="2 11" id="KW-0812">Transmembrane</keyword>
<dbReference type="GO" id="GO:0005102">
    <property type="term" value="F:signaling receptor binding"/>
    <property type="evidence" value="ECO:0007669"/>
    <property type="project" value="TreeGrafter"/>
</dbReference>
<dbReference type="GO" id="GO:1903037">
    <property type="term" value="P:regulation of leukocyte cell-cell adhesion"/>
    <property type="evidence" value="ECO:0007669"/>
    <property type="project" value="UniProtKB-ARBA"/>
</dbReference>
<dbReference type="PANTHER" id="PTHR24100:SF151">
    <property type="entry name" value="ICOS LIGAND"/>
    <property type="match status" value="1"/>
</dbReference>
<keyword evidence="4 11" id="KW-1133">Transmembrane helix</keyword>
<reference evidence="14" key="3">
    <citation type="submission" date="2025-09" db="UniProtKB">
        <authorList>
            <consortium name="Ensembl"/>
        </authorList>
    </citation>
    <scope>IDENTIFICATION</scope>
</reference>
<dbReference type="GeneTree" id="ENSGT01050000244843"/>
<dbReference type="Gene3D" id="2.60.40.10">
    <property type="entry name" value="Immunoglobulins"/>
    <property type="match status" value="2"/>
</dbReference>
<evidence type="ECO:0000256" key="3">
    <source>
        <dbReference type="ARBA" id="ARBA00022729"/>
    </source>
</evidence>
<keyword evidence="7" id="KW-0325">Glycoprotein</keyword>
<keyword evidence="6" id="KW-1015">Disulfide bond</keyword>
<dbReference type="SMART" id="SM00409">
    <property type="entry name" value="IG"/>
    <property type="match status" value="1"/>
</dbReference>
<dbReference type="SUPFAM" id="SSF48726">
    <property type="entry name" value="Immunoglobulin"/>
    <property type="match status" value="2"/>
</dbReference>
<dbReference type="GO" id="GO:0042110">
    <property type="term" value="P:T cell activation"/>
    <property type="evidence" value="ECO:0007669"/>
    <property type="project" value="UniProtKB-ARBA"/>
</dbReference>
<evidence type="ECO:0000256" key="2">
    <source>
        <dbReference type="ARBA" id="ARBA00022692"/>
    </source>
</evidence>
<evidence type="ECO:0000256" key="4">
    <source>
        <dbReference type="ARBA" id="ARBA00022989"/>
    </source>
</evidence>
<dbReference type="GO" id="GO:0009897">
    <property type="term" value="C:external side of plasma membrane"/>
    <property type="evidence" value="ECO:0007669"/>
    <property type="project" value="TreeGrafter"/>
</dbReference>
<dbReference type="GO" id="GO:0050852">
    <property type="term" value="P:T cell receptor signaling pathway"/>
    <property type="evidence" value="ECO:0007669"/>
    <property type="project" value="TreeGrafter"/>
</dbReference>
<evidence type="ECO:0000256" key="11">
    <source>
        <dbReference type="SAM" id="Phobius"/>
    </source>
</evidence>
<dbReference type="Ensembl" id="ENSATET00000037819.2">
    <property type="protein sequence ID" value="ENSATEP00000046417.2"/>
    <property type="gene ID" value="ENSATEG00000027837.2"/>
</dbReference>
<dbReference type="InterPro" id="IPR050504">
    <property type="entry name" value="IgSF_BTN/MOG"/>
</dbReference>
<dbReference type="InterPro" id="IPR013106">
    <property type="entry name" value="Ig_V-set"/>
</dbReference>
<evidence type="ECO:0000256" key="9">
    <source>
        <dbReference type="ARBA" id="ARBA00038221"/>
    </source>
</evidence>
<dbReference type="InterPro" id="IPR007110">
    <property type="entry name" value="Ig-like_dom"/>
</dbReference>
<dbReference type="GO" id="GO:0001817">
    <property type="term" value="P:regulation of cytokine production"/>
    <property type="evidence" value="ECO:0007669"/>
    <property type="project" value="TreeGrafter"/>
</dbReference>
<keyword evidence="5 11" id="KW-0472">Membrane</keyword>
<evidence type="ECO:0000256" key="10">
    <source>
        <dbReference type="SAM" id="MobiDB-lite"/>
    </source>
</evidence>
<feature type="chain" id="PRO_5043377741" description="Ig-like domain-containing protein" evidence="12">
    <location>
        <begin position="32"/>
        <end position="537"/>
    </location>
</feature>
<evidence type="ECO:0000259" key="13">
    <source>
        <dbReference type="PROSITE" id="PS50835"/>
    </source>
</evidence>
<evidence type="ECO:0000256" key="12">
    <source>
        <dbReference type="SAM" id="SignalP"/>
    </source>
</evidence>
<accession>A0A7N6FA85</accession>
<evidence type="ECO:0000313" key="14">
    <source>
        <dbReference type="Ensembl" id="ENSATEP00000046417.2"/>
    </source>
</evidence>
<dbReference type="Pfam" id="PF07686">
    <property type="entry name" value="V-set"/>
    <property type="match status" value="1"/>
</dbReference>